<evidence type="ECO:0000313" key="2">
    <source>
        <dbReference type="Proteomes" id="UP000092993"/>
    </source>
</evidence>
<reference evidence="1 2" key="1">
    <citation type="submission" date="2016-03" db="EMBL/GenBank/DDBJ databases">
        <title>Whole genome sequencing of Grifola frondosa 9006-11.</title>
        <authorList>
            <person name="Min B."/>
            <person name="Park H."/>
            <person name="Kim J.-G."/>
            <person name="Cho H."/>
            <person name="Oh Y.-L."/>
            <person name="Kong W.-S."/>
            <person name="Choi I.-G."/>
        </authorList>
    </citation>
    <scope>NUCLEOTIDE SEQUENCE [LARGE SCALE GENOMIC DNA]</scope>
    <source>
        <strain evidence="1 2">9006-11</strain>
    </source>
</reference>
<protein>
    <submittedName>
        <fullName evidence="1">Uncharacterized protein</fullName>
    </submittedName>
</protein>
<organism evidence="1 2">
    <name type="scientific">Grifola frondosa</name>
    <name type="common">Maitake</name>
    <name type="synonym">Polyporus frondosus</name>
    <dbReference type="NCBI Taxonomy" id="5627"/>
    <lineage>
        <taxon>Eukaryota</taxon>
        <taxon>Fungi</taxon>
        <taxon>Dikarya</taxon>
        <taxon>Basidiomycota</taxon>
        <taxon>Agaricomycotina</taxon>
        <taxon>Agaricomycetes</taxon>
        <taxon>Polyporales</taxon>
        <taxon>Grifolaceae</taxon>
        <taxon>Grifola</taxon>
    </lineage>
</organism>
<proteinExistence type="predicted"/>
<comment type="caution">
    <text evidence="1">The sequence shown here is derived from an EMBL/GenBank/DDBJ whole genome shotgun (WGS) entry which is preliminary data.</text>
</comment>
<keyword evidence="2" id="KW-1185">Reference proteome</keyword>
<dbReference type="Proteomes" id="UP000092993">
    <property type="component" value="Unassembled WGS sequence"/>
</dbReference>
<name>A0A1C7MFA1_GRIFR</name>
<gene>
    <name evidence="1" type="ORF">A0H81_04707</name>
</gene>
<accession>A0A1C7MFA1</accession>
<evidence type="ECO:0000313" key="1">
    <source>
        <dbReference type="EMBL" id="OBZ75492.1"/>
    </source>
</evidence>
<dbReference type="EMBL" id="LUGG01000004">
    <property type="protein sequence ID" value="OBZ75492.1"/>
    <property type="molecule type" value="Genomic_DNA"/>
</dbReference>
<sequence>MHASLQFFPVCALGLRSLVEHPQTHASCCVTPVLGSSCKAVTHSSSSFHRLRALVRLPRASMMILSRTSEQHVDQPIVFSADASRRVRSGTRTSQLARKVIPSHDIDPLGEAVPRPQLTVLDVPQTFSCVSGTYASAHEPLGCALDCLLDHALGHHAGTHPAPRHLSHTIHDALFVVVGVLAGLHGALSLECCVFSFSRRSL</sequence>
<dbReference type="AlphaFoldDB" id="A0A1C7MFA1"/>